<dbReference type="CDD" id="cd06433">
    <property type="entry name" value="GT_2_WfgS_like"/>
    <property type="match status" value="1"/>
</dbReference>
<dbReference type="Proteomes" id="UP000306509">
    <property type="component" value="Unassembled WGS sequence"/>
</dbReference>
<organism evidence="2 3">
    <name type="scientific">Robinsoniella peoriensis</name>
    <dbReference type="NCBI Taxonomy" id="180332"/>
    <lineage>
        <taxon>Bacteria</taxon>
        <taxon>Bacillati</taxon>
        <taxon>Bacillota</taxon>
        <taxon>Clostridia</taxon>
        <taxon>Lachnospirales</taxon>
        <taxon>Lachnospiraceae</taxon>
        <taxon>Robinsoniella</taxon>
    </lineage>
</organism>
<feature type="domain" description="Glycosyltransferase 2-like" evidence="1">
    <location>
        <begin position="7"/>
        <end position="136"/>
    </location>
</feature>
<keyword evidence="3" id="KW-1185">Reference proteome</keyword>
<gene>
    <name evidence="2" type="ORF">DSM106044_04226</name>
</gene>
<dbReference type="GO" id="GO:0016758">
    <property type="term" value="F:hexosyltransferase activity"/>
    <property type="evidence" value="ECO:0007669"/>
    <property type="project" value="UniProtKB-ARBA"/>
</dbReference>
<evidence type="ECO:0000313" key="2">
    <source>
        <dbReference type="EMBL" id="TLC98896.1"/>
    </source>
</evidence>
<evidence type="ECO:0000259" key="1">
    <source>
        <dbReference type="Pfam" id="PF00535"/>
    </source>
</evidence>
<keyword evidence="2" id="KW-0808">Transferase</keyword>
<keyword evidence="2" id="KW-0328">Glycosyltransferase</keyword>
<dbReference type="PANTHER" id="PTHR22916">
    <property type="entry name" value="GLYCOSYLTRANSFERASE"/>
    <property type="match status" value="1"/>
</dbReference>
<dbReference type="Gene3D" id="3.90.550.10">
    <property type="entry name" value="Spore Coat Polysaccharide Biosynthesis Protein SpsA, Chain A"/>
    <property type="match status" value="1"/>
</dbReference>
<dbReference type="EMBL" id="QGQD01000079">
    <property type="protein sequence ID" value="TLC98896.1"/>
    <property type="molecule type" value="Genomic_DNA"/>
</dbReference>
<reference evidence="2 3" key="1">
    <citation type="journal article" date="2019" name="Anaerobe">
        <title>Detection of Robinsoniella peoriensis in multiple bone samples of a trauma patient.</title>
        <authorList>
            <person name="Schrottner P."/>
            <person name="Hartwich K."/>
            <person name="Bunk B."/>
            <person name="Schober I."/>
            <person name="Helbig S."/>
            <person name="Rudolph W.W."/>
            <person name="Gunzer F."/>
        </authorList>
    </citation>
    <scope>NUCLEOTIDE SEQUENCE [LARGE SCALE GENOMIC DNA]</scope>
    <source>
        <strain evidence="2 3">DSM 106044</strain>
    </source>
</reference>
<dbReference type="SUPFAM" id="SSF53448">
    <property type="entry name" value="Nucleotide-diphospho-sugar transferases"/>
    <property type="match status" value="1"/>
</dbReference>
<sequence length="274" mass="31717">MENYKISIVTVCYNAESTIKETIESVINQTYENIEYIIKDGLSSDNTNTIIKQYANSSNIKHIISKDLGIYDAMNEAIQECTGDWIIFMNADDQFFDNNVLRDIFANCEYDNYDAIYGDALMKDEVGTFLNKALPISYITIKKPFVHQSLFVKASIMKKYLYSLEFSISSDYDFALRIYKDGYKFLRLDNVVCVFSLAGVSGTKFIDTVKDTISVVKNHDLYNGRTKRFYIVKIIESYIKTAIQRVISGNMLNKMKKIYMLKIKRYKVFNNSIK</sequence>
<proteinExistence type="predicted"/>
<accession>A0A4U8Q2N6</accession>
<dbReference type="RefSeq" id="WP_161597410.1">
    <property type="nucleotide sequence ID" value="NZ_QGQD01000079.1"/>
</dbReference>
<evidence type="ECO:0000313" key="3">
    <source>
        <dbReference type="Proteomes" id="UP000306509"/>
    </source>
</evidence>
<dbReference type="InterPro" id="IPR001173">
    <property type="entry name" value="Glyco_trans_2-like"/>
</dbReference>
<dbReference type="PANTHER" id="PTHR22916:SF3">
    <property type="entry name" value="UDP-GLCNAC:BETAGAL BETA-1,3-N-ACETYLGLUCOSAMINYLTRANSFERASE-LIKE PROTEIN 1"/>
    <property type="match status" value="1"/>
</dbReference>
<name>A0A4U8Q2N6_9FIRM</name>
<dbReference type="EC" id="2.4.1.-" evidence="2"/>
<dbReference type="AlphaFoldDB" id="A0A4U8Q2N6"/>
<protein>
    <submittedName>
        <fullName evidence="2">PGL/p-HBAD biosynthesis glycosyltransferase</fullName>
        <ecNumber evidence="2">2.4.1.-</ecNumber>
    </submittedName>
</protein>
<dbReference type="InterPro" id="IPR029044">
    <property type="entry name" value="Nucleotide-diphossugar_trans"/>
</dbReference>
<dbReference type="Pfam" id="PF00535">
    <property type="entry name" value="Glycos_transf_2"/>
    <property type="match status" value="1"/>
</dbReference>
<comment type="caution">
    <text evidence="2">The sequence shown here is derived from an EMBL/GenBank/DDBJ whole genome shotgun (WGS) entry which is preliminary data.</text>
</comment>